<feature type="compositionally biased region" description="Pro residues" evidence="1">
    <location>
        <begin position="344"/>
        <end position="354"/>
    </location>
</feature>
<dbReference type="RefSeq" id="WP_181611699.1">
    <property type="nucleotide sequence ID" value="NZ_BAABAM010000003.1"/>
</dbReference>
<dbReference type="Proteomes" id="UP000530928">
    <property type="component" value="Unassembled WGS sequence"/>
</dbReference>
<name>A0A7W0CKZ8_9ACTN</name>
<proteinExistence type="predicted"/>
<feature type="region of interest" description="Disordered" evidence="1">
    <location>
        <begin position="423"/>
        <end position="442"/>
    </location>
</feature>
<reference evidence="2 3" key="1">
    <citation type="submission" date="2020-07" db="EMBL/GenBank/DDBJ databases">
        <title>Genomic Encyclopedia of Type Strains, Phase IV (KMG-IV): sequencing the most valuable type-strain genomes for metagenomic binning, comparative biology and taxonomic classification.</title>
        <authorList>
            <person name="Goeker M."/>
        </authorList>
    </citation>
    <scope>NUCLEOTIDE SEQUENCE [LARGE SCALE GENOMIC DNA]</scope>
    <source>
        <strain evidence="2 3">DSM 45533</strain>
    </source>
</reference>
<protein>
    <submittedName>
        <fullName evidence="2">Uncharacterized protein</fullName>
    </submittedName>
</protein>
<evidence type="ECO:0000256" key="1">
    <source>
        <dbReference type="SAM" id="MobiDB-lite"/>
    </source>
</evidence>
<evidence type="ECO:0000313" key="2">
    <source>
        <dbReference type="EMBL" id="MBA2892994.1"/>
    </source>
</evidence>
<comment type="caution">
    <text evidence="2">The sequence shown here is derived from an EMBL/GenBank/DDBJ whole genome shotgun (WGS) entry which is preliminary data.</text>
</comment>
<evidence type="ECO:0000313" key="3">
    <source>
        <dbReference type="Proteomes" id="UP000530928"/>
    </source>
</evidence>
<feature type="compositionally biased region" description="Pro residues" evidence="1">
    <location>
        <begin position="312"/>
        <end position="336"/>
    </location>
</feature>
<feature type="compositionally biased region" description="Pro residues" evidence="1">
    <location>
        <begin position="395"/>
        <end position="410"/>
    </location>
</feature>
<feature type="region of interest" description="Disordered" evidence="1">
    <location>
        <begin position="303"/>
        <end position="417"/>
    </location>
</feature>
<feature type="region of interest" description="Disordered" evidence="1">
    <location>
        <begin position="447"/>
        <end position="499"/>
    </location>
</feature>
<keyword evidence="3" id="KW-1185">Reference proteome</keyword>
<sequence length="558" mass="59013">MEITYALPSMLASLFVVVLERSPLAVDSVLPWRIGRPFRRPARAALGSPLLTITHHASTWRPAGADLSPEDRRLVRRSRAHVLVSCTAPPRALPFSLQVARAAARAISSEGTGLVVDTIIGRPLFQCDGCPAERPTFQLDDEWVAWDVTVNDHATCPPWNPADHLACTCLRVTTRGLRRFALPELTLDGAACSHNLCAVTLLRAVAQQFVSDHFAFLTTHPAATTRTIDDHLLVSADSPLSSAPFQVRLTPCEDPGGTLGRLRVHPSPGAGALACLKVGPPSGFTGTLNEWLCATQRVELTSHTARTQPSPQEVPSPSRPRLIPLPPKALAPPQPLIPSQALAPPQPLGPPQPLASPQAQGSPQAFISPQPLTPSQALGPLQPFTPSRPLTPSQPFAPPQPHSPPRPPALSPQLAPERGPHARLTRVPQPARPTQVAQAGPMRTAEIGLTPIPQGGPTTVEQGSPAPEPHGGPESAPHGSPTAVPQSGFEWPVLPGGSAPVLWVNPAPVPPTSAGSAPSAGSMPAPRAVIVPEDAHVQNAVEPVRRRRWGRVGRRDAA</sequence>
<gene>
    <name evidence="2" type="ORF">HNR30_004348</name>
</gene>
<dbReference type="EMBL" id="JACDUR010000004">
    <property type="protein sequence ID" value="MBA2892994.1"/>
    <property type="molecule type" value="Genomic_DNA"/>
</dbReference>
<organism evidence="2 3">
    <name type="scientific">Nonomuraea soli</name>
    <dbReference type="NCBI Taxonomy" id="1032476"/>
    <lineage>
        <taxon>Bacteria</taxon>
        <taxon>Bacillati</taxon>
        <taxon>Actinomycetota</taxon>
        <taxon>Actinomycetes</taxon>
        <taxon>Streptosporangiales</taxon>
        <taxon>Streptosporangiaceae</taxon>
        <taxon>Nonomuraea</taxon>
    </lineage>
</organism>
<dbReference type="AlphaFoldDB" id="A0A7W0CKZ8"/>
<accession>A0A7W0CKZ8</accession>
<feature type="compositionally biased region" description="Low complexity" evidence="1">
    <location>
        <begin position="355"/>
        <end position="365"/>
    </location>
</feature>